<sequence>MTRRRFPDSADRLAYQLLPNNTLGVASQLDAVVYDALTGPELADIATDPDGDPIPGSTVKVDVTSGLPDFLGPDDDRDVVYVSVNGGPRYPVAAKVVDRVVELAGQLDTALDDAAADASAKANAAQAAAVAAATAVSLPRQPGKNLFDKATAVAGQFWNGVGSTTIALATWSASPKYPVMPGQTYSISNCRNYETFNADGTPKIHTNNASEGPVTFTIPSGAAFLAFTVASSKVDAAQLELGSPTAYEPFGYVVDRQLAGGRYLADAAANVTALQRAAGVSVYRSGNSLLVRSPFDATRDILMPWNLAYGEESQAAPADVTNPNVVLVPSVTADDLVWPTIATGTAIHNAPDDNAPINVQWCYIGGNHGWTAWNVTMAGHGKATADVGSTWSDGVRTFTLLAVVSSSVLLFAGPYTVSSGVVSSPSAAPGAALTHVSGATNTTAVPISGGVAVTQIHPSSYDHTATAALDGRQVATGKAAGQVLTISESYLIASYKGMVDWAQSHVGTPVLANLSSVPALARVSNTYRITAAQVVVAQRVTAVEKTIVNMGVTQAFPLTLPSGGTRRQFMPGVGAAGGVNFSTFADLATVTGTTDIGPAAYLSPLVPAASMTQWAYDSTGAAQYGLAMGLLPTADGHPSQRLKNAATKGWFIAPTTKKSYPQLAWAKTLNAGESLSGTAYRRYLAPPFGPTELVVSDGADTWAIIERTDTVTDARMPAPELLGQRLVPAWVPTAVTADRVTGSGITYSVPSGPGYTVLRATAEPPRFETLAGATAGAGSYFITQQGLVSAQAYTGGFQTQYFWQMYLPEPVWVDQAVFEVTVVGTGVIRHGVFFHDPATGLPVQSGPLVDFGAVDVTSIGVKTSTPSAPVLLPAGVHWYSQAWQGTNTTAPTVRVVNGPPGVGPLNIGTTTVLMSGSRMGYFAAGVAGAFGAVALSASSAHQLFAPRLAYRRA</sequence>
<gene>
    <name evidence="2" type="ORF">DKT68_15285</name>
</gene>
<comment type="caution">
    <text evidence="2">The sequence shown here is derived from an EMBL/GenBank/DDBJ whole genome shotgun (WGS) entry which is preliminary data.</text>
</comment>
<dbReference type="EMBL" id="QGKR01000196">
    <property type="protein sequence ID" value="PWR08578.1"/>
    <property type="molecule type" value="Genomic_DNA"/>
</dbReference>
<keyword evidence="1" id="KW-0472">Membrane</keyword>
<dbReference type="AlphaFoldDB" id="A0A317D146"/>
<keyword evidence="3" id="KW-1185">Reference proteome</keyword>
<name>A0A317D146_9ACTN</name>
<feature type="transmembrane region" description="Helical" evidence="1">
    <location>
        <begin position="919"/>
        <end position="944"/>
    </location>
</feature>
<dbReference type="RefSeq" id="WP_109818077.1">
    <property type="nucleotide sequence ID" value="NZ_QGKR01000196.1"/>
</dbReference>
<dbReference type="Proteomes" id="UP000245410">
    <property type="component" value="Unassembled WGS sequence"/>
</dbReference>
<keyword evidence="1" id="KW-0812">Transmembrane</keyword>
<organism evidence="2 3">
    <name type="scientific">Micromonospora acroterricola</name>
    <dbReference type="NCBI Taxonomy" id="2202421"/>
    <lineage>
        <taxon>Bacteria</taxon>
        <taxon>Bacillati</taxon>
        <taxon>Actinomycetota</taxon>
        <taxon>Actinomycetes</taxon>
        <taxon>Micromonosporales</taxon>
        <taxon>Micromonosporaceae</taxon>
        <taxon>Micromonospora</taxon>
    </lineage>
</organism>
<proteinExistence type="predicted"/>
<accession>A0A317D146</accession>
<protein>
    <submittedName>
        <fullName evidence="2">Uncharacterized protein</fullName>
    </submittedName>
</protein>
<evidence type="ECO:0000313" key="3">
    <source>
        <dbReference type="Proteomes" id="UP000245410"/>
    </source>
</evidence>
<evidence type="ECO:0000256" key="1">
    <source>
        <dbReference type="SAM" id="Phobius"/>
    </source>
</evidence>
<keyword evidence="1" id="KW-1133">Transmembrane helix</keyword>
<evidence type="ECO:0000313" key="2">
    <source>
        <dbReference type="EMBL" id="PWR08578.1"/>
    </source>
</evidence>
<dbReference type="OrthoDB" id="3307920at2"/>
<reference evidence="2 3" key="1">
    <citation type="submission" date="2018-05" db="EMBL/GenBank/DDBJ databases">
        <title>Micromonospora atacamensis sp. nov., a novel actinobacteria isolated from high altitude Atacama Desert soil.</title>
        <authorList>
            <person name="Carro L."/>
            <person name="Golinska P."/>
            <person name="Klenk H.-P."/>
            <person name="Goodfellow M."/>
        </authorList>
    </citation>
    <scope>NUCLEOTIDE SEQUENCE [LARGE SCALE GENOMIC DNA]</scope>
    <source>
        <strain evidence="2 3">5R2A7</strain>
    </source>
</reference>